<dbReference type="AlphaFoldDB" id="A0A2G3DTM5"/>
<evidence type="ECO:0000313" key="1">
    <source>
        <dbReference type="EMBL" id="PHU34225.1"/>
    </source>
</evidence>
<reference evidence="1 2" key="2">
    <citation type="submission" date="2017-10" db="EMBL/GenBank/DDBJ databases">
        <authorList>
            <person name="Banno H."/>
            <person name="Chua N.-H."/>
        </authorList>
    </citation>
    <scope>NUCLEOTIDE SEQUENCE [LARGE SCALE GENOMIC DNA]</scope>
    <source>
        <strain evidence="1 2">JK626</strain>
    </source>
</reference>
<comment type="caution">
    <text evidence="1">The sequence shown here is derived from an EMBL/GenBank/DDBJ whole genome shotgun (WGS) entry which is preliminary data.</text>
</comment>
<accession>A0A2G3DTM5</accession>
<sequence length="412" mass="49004">MNYEEEVIKAFELIEKLEGKNKTVDYVKDMILVMLHEDGSKITNIDHFDDKYFRPFMGMRIASYYKKCLNKRADELYNKMGKPSLKKKDNFAGINRYKEMREKQEMNNYIIFEKYEMEDRDFDYVDGLSEVFYISQGKNEEDALKKYIDVLYDFEEHPYKMLEIIFKEFVYETCNYELIFTEDEDNYVDIKNISDEILSIIDKNNLDEEDEILEFESIESLDKKIFNTLSDEQRKRLYFETRQYEFVCVEPIKVSEYKKELKANSGSLIVNSAKEKIQIANALINLAKKKKDNIYSIKELVEELNDAMTPKECLNSVMMGVGMEDSYGWKIQQLLECVWGSQKYPKKCMVRGANILKDLAEANFEFEDNFSDKNLEKLLKIFSKHFSEASKRRNRDIRDCRTMGYLGKKFKI</sequence>
<dbReference type="RefSeq" id="WP_099392528.1">
    <property type="nucleotide sequence ID" value="NZ_PDYF01000031.1"/>
</dbReference>
<name>A0A2G3DTM5_9FIRM</name>
<dbReference type="EMBL" id="PDYF01000031">
    <property type="protein sequence ID" value="PHU34225.1"/>
    <property type="molecule type" value="Genomic_DNA"/>
</dbReference>
<proteinExistence type="predicted"/>
<reference evidence="1 2" key="1">
    <citation type="submission" date="2017-10" db="EMBL/GenBank/DDBJ databases">
        <title>Resolving the taxonomy of Roseburia spp., Eubacterium rectale and Agathobacter spp. through phylogenomic analysis.</title>
        <authorList>
            <person name="Sheridan P.O."/>
            <person name="Walker A.W."/>
            <person name="Duncan S.H."/>
            <person name="Scott K.P."/>
            <person name="Toole P.W.O."/>
            <person name="Luis P."/>
            <person name="Flint H.J."/>
        </authorList>
    </citation>
    <scope>NUCLEOTIDE SEQUENCE [LARGE SCALE GENOMIC DNA]</scope>
    <source>
        <strain evidence="1 2">JK626</strain>
    </source>
</reference>
<gene>
    <name evidence="1" type="ORF">CSX01_11710</name>
</gene>
<protein>
    <submittedName>
        <fullName evidence="1">Uncharacterized protein</fullName>
    </submittedName>
</protein>
<evidence type="ECO:0000313" key="2">
    <source>
        <dbReference type="Proteomes" id="UP000225889"/>
    </source>
</evidence>
<organism evidence="1 2">
    <name type="scientific">Pseudobutyrivibrio ruminis</name>
    <dbReference type="NCBI Taxonomy" id="46206"/>
    <lineage>
        <taxon>Bacteria</taxon>
        <taxon>Bacillati</taxon>
        <taxon>Bacillota</taxon>
        <taxon>Clostridia</taxon>
        <taxon>Lachnospirales</taxon>
        <taxon>Lachnospiraceae</taxon>
        <taxon>Pseudobutyrivibrio</taxon>
    </lineage>
</organism>
<dbReference type="Proteomes" id="UP000225889">
    <property type="component" value="Unassembled WGS sequence"/>
</dbReference>